<reference evidence="1" key="1">
    <citation type="submission" date="2021-07" db="EMBL/GenBank/DDBJ databases">
        <authorList>
            <person name="Catto M.A."/>
            <person name="Jacobson A."/>
            <person name="Kennedy G."/>
            <person name="Labadie P."/>
            <person name="Hunt B.G."/>
            <person name="Srinivasan R."/>
        </authorList>
    </citation>
    <scope>NUCLEOTIDE SEQUENCE</scope>
    <source>
        <strain evidence="1">PL_HMW_Pooled</strain>
        <tissue evidence="1">Head</tissue>
    </source>
</reference>
<accession>A0AAE1HLW0</accession>
<dbReference type="SUPFAM" id="SSF53098">
    <property type="entry name" value="Ribonuclease H-like"/>
    <property type="match status" value="1"/>
</dbReference>
<protein>
    <submittedName>
        <fullName evidence="1">Zinc finger MYM-type protein 1</fullName>
    </submittedName>
</protein>
<evidence type="ECO:0000313" key="1">
    <source>
        <dbReference type="EMBL" id="KAK3923608.1"/>
    </source>
</evidence>
<name>A0AAE1HLW0_9NEOP</name>
<dbReference type="PANTHER" id="PTHR45749">
    <property type="match status" value="1"/>
</dbReference>
<dbReference type="InterPro" id="IPR012337">
    <property type="entry name" value="RNaseH-like_sf"/>
</dbReference>
<proteinExistence type="predicted"/>
<dbReference type="EMBL" id="JAHWGI010001147">
    <property type="protein sequence ID" value="KAK3923608.1"/>
    <property type="molecule type" value="Genomic_DNA"/>
</dbReference>
<evidence type="ECO:0000313" key="2">
    <source>
        <dbReference type="Proteomes" id="UP001219518"/>
    </source>
</evidence>
<comment type="caution">
    <text evidence="1">The sequence shown here is derived from an EMBL/GenBank/DDBJ whole genome shotgun (WGS) entry which is preliminary data.</text>
</comment>
<dbReference type="Proteomes" id="UP001219518">
    <property type="component" value="Unassembled WGS sequence"/>
</dbReference>
<keyword evidence="2" id="KW-1185">Reference proteome</keyword>
<gene>
    <name evidence="1" type="ORF">KUF71_002016</name>
</gene>
<dbReference type="PANTHER" id="PTHR45749:SF21">
    <property type="entry name" value="DUF4371 DOMAIN-CONTAINING PROTEIN"/>
    <property type="match status" value="1"/>
</dbReference>
<dbReference type="AlphaFoldDB" id="A0AAE1HLW0"/>
<sequence length="302" mass="34438">MRVLAQQGLALRGQDKEDGNLWAILRERQNEIPELGAWLERRSNYLSPTIQNELIEIMSHMVLRELISVIKEAPFYSLIADGTTDITGEEQFSVCVRVSLNEAIKAVLLRCTIWLDNLRGCCFDGASNMSGGQKGVQRLLCDEQPKSIYVHCSNHSLDLVLQDVAKKVPDMCDILGMVRGVSKIILQSAKRMHIFRDVVLPPCNEMDESSLPFTPKLIPLCPTRWCVRANALRRFEENYARVEATLKSIVDDKNVAVSDSRRSDMRGWLKKLAMQRQCFTYKHPLRFLVLVSNLHEHDRAQS</sequence>
<organism evidence="1 2">
    <name type="scientific">Frankliniella fusca</name>
    <dbReference type="NCBI Taxonomy" id="407009"/>
    <lineage>
        <taxon>Eukaryota</taxon>
        <taxon>Metazoa</taxon>
        <taxon>Ecdysozoa</taxon>
        <taxon>Arthropoda</taxon>
        <taxon>Hexapoda</taxon>
        <taxon>Insecta</taxon>
        <taxon>Pterygota</taxon>
        <taxon>Neoptera</taxon>
        <taxon>Paraneoptera</taxon>
        <taxon>Thysanoptera</taxon>
        <taxon>Terebrantia</taxon>
        <taxon>Thripoidea</taxon>
        <taxon>Thripidae</taxon>
        <taxon>Frankliniella</taxon>
    </lineage>
</organism>
<reference evidence="1" key="2">
    <citation type="journal article" date="2023" name="BMC Genomics">
        <title>Pest status, molecular evolution, and epigenetic factors derived from the genome assembly of Frankliniella fusca, a thysanopteran phytovirus vector.</title>
        <authorList>
            <person name="Catto M.A."/>
            <person name="Labadie P.E."/>
            <person name="Jacobson A.L."/>
            <person name="Kennedy G.G."/>
            <person name="Srinivasan R."/>
            <person name="Hunt B.G."/>
        </authorList>
    </citation>
    <scope>NUCLEOTIDE SEQUENCE</scope>
    <source>
        <strain evidence="1">PL_HMW_Pooled</strain>
    </source>
</reference>